<feature type="region of interest" description="Disordered" evidence="1">
    <location>
        <begin position="1"/>
        <end position="24"/>
    </location>
</feature>
<gene>
    <name evidence="2" type="ORF">PSON_ATCC_30995.1.T1490158</name>
</gene>
<comment type="caution">
    <text evidence="2">The sequence shown here is derived from an EMBL/GenBank/DDBJ whole genome shotgun (WGS) entry which is preliminary data.</text>
</comment>
<evidence type="ECO:0000256" key="1">
    <source>
        <dbReference type="SAM" id="MobiDB-lite"/>
    </source>
</evidence>
<feature type="compositionally biased region" description="Basic residues" evidence="1">
    <location>
        <begin position="1"/>
        <end position="21"/>
    </location>
</feature>
<evidence type="ECO:0000313" key="2">
    <source>
        <dbReference type="EMBL" id="CAD8124213.1"/>
    </source>
</evidence>
<dbReference type="EMBL" id="CAJJDN010000149">
    <property type="protein sequence ID" value="CAD8124213.1"/>
    <property type="molecule type" value="Genomic_DNA"/>
</dbReference>
<organism evidence="2 3">
    <name type="scientific">Paramecium sonneborni</name>
    <dbReference type="NCBI Taxonomy" id="65129"/>
    <lineage>
        <taxon>Eukaryota</taxon>
        <taxon>Sar</taxon>
        <taxon>Alveolata</taxon>
        <taxon>Ciliophora</taxon>
        <taxon>Intramacronucleata</taxon>
        <taxon>Oligohymenophorea</taxon>
        <taxon>Peniculida</taxon>
        <taxon>Parameciidae</taxon>
        <taxon>Paramecium</taxon>
    </lineage>
</organism>
<proteinExistence type="predicted"/>
<dbReference type="AlphaFoldDB" id="A0A8S1RA30"/>
<accession>A0A8S1RA30</accession>
<keyword evidence="3" id="KW-1185">Reference proteome</keyword>
<evidence type="ECO:0000313" key="3">
    <source>
        <dbReference type="Proteomes" id="UP000692954"/>
    </source>
</evidence>
<dbReference type="Proteomes" id="UP000692954">
    <property type="component" value="Unassembled WGS sequence"/>
</dbReference>
<name>A0A8S1RA30_9CILI</name>
<sequence length="57" mass="7136">MNQKKKYKNRKKLYKNQKNKQSKVMNKQMHIKINILKLNKPKKHYNQNKNIQKRKLN</sequence>
<protein>
    <submittedName>
        <fullName evidence="2">Uncharacterized protein</fullName>
    </submittedName>
</protein>
<reference evidence="2" key="1">
    <citation type="submission" date="2021-01" db="EMBL/GenBank/DDBJ databases">
        <authorList>
            <consortium name="Genoscope - CEA"/>
            <person name="William W."/>
        </authorList>
    </citation>
    <scope>NUCLEOTIDE SEQUENCE</scope>
</reference>